<evidence type="ECO:0000259" key="1">
    <source>
        <dbReference type="PROSITE" id="PS51819"/>
    </source>
</evidence>
<dbReference type="SUPFAM" id="SSF54593">
    <property type="entry name" value="Glyoxalase/Bleomycin resistance protein/Dihydroxybiphenyl dioxygenase"/>
    <property type="match status" value="1"/>
</dbReference>
<dbReference type="Gene3D" id="3.10.180.10">
    <property type="entry name" value="2,3-Dihydroxybiphenyl 1,2-Dioxygenase, domain 1"/>
    <property type="match status" value="1"/>
</dbReference>
<keyword evidence="3" id="KW-1185">Reference proteome</keyword>
<reference evidence="2 3" key="1">
    <citation type="submission" date="2024-02" db="EMBL/GenBank/DDBJ databases">
        <title>Bacterial strain from lacustrine sediment.</title>
        <authorList>
            <person name="Petit C."/>
            <person name="Fadhlaoui K."/>
        </authorList>
    </citation>
    <scope>NUCLEOTIDE SEQUENCE [LARGE SCALE GENOMIC DNA]</scope>
    <source>
        <strain evidence="2 3">IPX-CK</strain>
    </source>
</reference>
<proteinExistence type="predicted"/>
<dbReference type="Pfam" id="PF00903">
    <property type="entry name" value="Glyoxalase"/>
    <property type="match status" value="1"/>
</dbReference>
<gene>
    <name evidence="2" type="ORF">V6984_19875</name>
</gene>
<sequence length="149" mass="16384">MADINVKDKTAIGIHHIGMHSHHFDETVRFYEEGLGLTVKHTWGKGERVAMMDAGCGSCIEVFDAGEGETIPGGSWIHVALHTEDIHDSYERAIRAGGKPKLAPAFADILEATPEPVYMWFAYVVGFDGEEIEFIQEVEKPEGSGQCIP</sequence>
<dbReference type="Proteomes" id="UP001451571">
    <property type="component" value="Chromosome"/>
</dbReference>
<dbReference type="PROSITE" id="PS51819">
    <property type="entry name" value="VOC"/>
    <property type="match status" value="1"/>
</dbReference>
<dbReference type="RefSeq" id="WP_342757337.1">
    <property type="nucleotide sequence ID" value="NZ_CP146256.1"/>
</dbReference>
<accession>A0ABZ3EU46</accession>
<evidence type="ECO:0000313" key="3">
    <source>
        <dbReference type="Proteomes" id="UP001451571"/>
    </source>
</evidence>
<dbReference type="InterPro" id="IPR037523">
    <property type="entry name" value="VOC_core"/>
</dbReference>
<feature type="domain" description="VOC" evidence="1">
    <location>
        <begin position="13"/>
        <end position="137"/>
    </location>
</feature>
<protein>
    <submittedName>
        <fullName evidence="2">VOC family protein</fullName>
    </submittedName>
</protein>
<dbReference type="InterPro" id="IPR004360">
    <property type="entry name" value="Glyas_Fos-R_dOase_dom"/>
</dbReference>
<dbReference type="CDD" id="cd06587">
    <property type="entry name" value="VOC"/>
    <property type="match status" value="1"/>
</dbReference>
<organism evidence="2 3">
    <name type="scientific">Kineothrix sedimenti</name>
    <dbReference type="NCBI Taxonomy" id="3123317"/>
    <lineage>
        <taxon>Bacteria</taxon>
        <taxon>Bacillati</taxon>
        <taxon>Bacillota</taxon>
        <taxon>Clostridia</taxon>
        <taxon>Lachnospirales</taxon>
        <taxon>Lachnospiraceae</taxon>
        <taxon>Kineothrix</taxon>
    </lineage>
</organism>
<evidence type="ECO:0000313" key="2">
    <source>
        <dbReference type="EMBL" id="XAH73734.1"/>
    </source>
</evidence>
<dbReference type="InterPro" id="IPR029068">
    <property type="entry name" value="Glyas_Bleomycin-R_OHBP_Dase"/>
</dbReference>
<dbReference type="EMBL" id="CP146256">
    <property type="protein sequence ID" value="XAH73734.1"/>
    <property type="molecule type" value="Genomic_DNA"/>
</dbReference>
<name>A0ABZ3EU46_9FIRM</name>